<accession>A0A835GAZ9</accession>
<dbReference type="Proteomes" id="UP000648187">
    <property type="component" value="Unassembled WGS sequence"/>
</dbReference>
<reference evidence="2" key="1">
    <citation type="submission" date="2020-08" db="EMBL/GenBank/DDBJ databases">
        <title>Spodoptera exigua strain:BAW_Kor-Di-RS1 Genome sequencing and assembly.</title>
        <authorList>
            <person name="Kim J."/>
            <person name="Nam H.Y."/>
            <person name="Kwon M."/>
            <person name="Choi J.H."/>
            <person name="Cho S.R."/>
            <person name="Kim G.-H."/>
        </authorList>
    </citation>
    <scope>NUCLEOTIDE SEQUENCE</scope>
    <source>
        <strain evidence="2">BAW_Kor-Di-RS1</strain>
        <tissue evidence="2">Whole-body</tissue>
    </source>
</reference>
<sequence length="63" mass="7301">MGHYKNEHKENENGGRKQMITEGGDTLPLEGPNKDDVTKLPFDFMLEKTKTNHDDNHQVNENY</sequence>
<gene>
    <name evidence="2" type="ORF">HW555_010565</name>
</gene>
<feature type="compositionally biased region" description="Basic and acidic residues" evidence="1">
    <location>
        <begin position="1"/>
        <end position="15"/>
    </location>
</feature>
<comment type="caution">
    <text evidence="2">The sequence shown here is derived from an EMBL/GenBank/DDBJ whole genome shotgun (WGS) entry which is preliminary data.</text>
</comment>
<evidence type="ECO:0000256" key="1">
    <source>
        <dbReference type="SAM" id="MobiDB-lite"/>
    </source>
</evidence>
<dbReference type="AlphaFoldDB" id="A0A835GAZ9"/>
<evidence type="ECO:0000313" key="3">
    <source>
        <dbReference type="Proteomes" id="UP000648187"/>
    </source>
</evidence>
<proteinExistence type="predicted"/>
<protein>
    <submittedName>
        <fullName evidence="2">Uncharacterized protein</fullName>
    </submittedName>
</protein>
<evidence type="ECO:0000313" key="2">
    <source>
        <dbReference type="EMBL" id="KAF9410317.1"/>
    </source>
</evidence>
<keyword evidence="3" id="KW-1185">Reference proteome</keyword>
<dbReference type="EMBL" id="JACKWZ010000268">
    <property type="protein sequence ID" value="KAF9410317.1"/>
    <property type="molecule type" value="Genomic_DNA"/>
</dbReference>
<feature type="region of interest" description="Disordered" evidence="1">
    <location>
        <begin position="1"/>
        <end position="40"/>
    </location>
</feature>
<name>A0A835GAZ9_SPOEX</name>
<organism evidence="2 3">
    <name type="scientific">Spodoptera exigua</name>
    <name type="common">Beet armyworm</name>
    <name type="synonym">Noctua fulgens</name>
    <dbReference type="NCBI Taxonomy" id="7107"/>
    <lineage>
        <taxon>Eukaryota</taxon>
        <taxon>Metazoa</taxon>
        <taxon>Ecdysozoa</taxon>
        <taxon>Arthropoda</taxon>
        <taxon>Hexapoda</taxon>
        <taxon>Insecta</taxon>
        <taxon>Pterygota</taxon>
        <taxon>Neoptera</taxon>
        <taxon>Endopterygota</taxon>
        <taxon>Lepidoptera</taxon>
        <taxon>Glossata</taxon>
        <taxon>Ditrysia</taxon>
        <taxon>Noctuoidea</taxon>
        <taxon>Noctuidae</taxon>
        <taxon>Amphipyrinae</taxon>
        <taxon>Spodoptera</taxon>
    </lineage>
</organism>